<comment type="subcellular location">
    <subcellularLocation>
        <location evidence="10">Mitochondrion outer membrane</location>
    </subcellularLocation>
</comment>
<organism evidence="13 14">
    <name type="scientific">Calocera viscosa (strain TUFC12733)</name>
    <dbReference type="NCBI Taxonomy" id="1330018"/>
    <lineage>
        <taxon>Eukaryota</taxon>
        <taxon>Fungi</taxon>
        <taxon>Dikarya</taxon>
        <taxon>Basidiomycota</taxon>
        <taxon>Agaricomycotina</taxon>
        <taxon>Dacrymycetes</taxon>
        <taxon>Dacrymycetales</taxon>
        <taxon>Dacrymycetaceae</taxon>
        <taxon>Calocera</taxon>
    </lineage>
</organism>
<dbReference type="STRING" id="1330018.A0A167FX54"/>
<accession>A0A167FX54</accession>
<keyword evidence="14" id="KW-1185">Reference proteome</keyword>
<evidence type="ECO:0000313" key="14">
    <source>
        <dbReference type="Proteomes" id="UP000076738"/>
    </source>
</evidence>
<dbReference type="AlphaFoldDB" id="A0A167FX54"/>
<keyword evidence="4 10" id="KW-0274">FAD</keyword>
<dbReference type="SUPFAM" id="SSF51905">
    <property type="entry name" value="FAD/NAD(P)-binding domain"/>
    <property type="match status" value="1"/>
</dbReference>
<keyword evidence="5 10" id="KW-0521">NADP</keyword>
<evidence type="ECO:0000256" key="9">
    <source>
        <dbReference type="ARBA" id="ARBA00047818"/>
    </source>
</evidence>
<evidence type="ECO:0000256" key="10">
    <source>
        <dbReference type="HAMAP-Rule" id="MF_03018"/>
    </source>
</evidence>
<dbReference type="GO" id="GO:0034354">
    <property type="term" value="P:'de novo' NAD+ biosynthetic process from L-tryptophan"/>
    <property type="evidence" value="ECO:0007669"/>
    <property type="project" value="UniProtKB-UniRule"/>
</dbReference>
<evidence type="ECO:0000256" key="8">
    <source>
        <dbReference type="ARBA" id="ARBA00023128"/>
    </source>
</evidence>
<comment type="function">
    <text evidence="10">Catalyzes the hydroxylation of L-kynurenine (L-Kyn) to form 3-hydroxy-L-kynurenine (L-3OHKyn). Required for synthesis of quinolinic acid.</text>
</comment>
<comment type="catalytic activity">
    <reaction evidence="9 10">
        <text>L-kynurenine + NADPH + O2 + H(+) = 3-hydroxy-L-kynurenine + NADP(+) + H2O</text>
        <dbReference type="Rhea" id="RHEA:20545"/>
        <dbReference type="ChEBI" id="CHEBI:15377"/>
        <dbReference type="ChEBI" id="CHEBI:15378"/>
        <dbReference type="ChEBI" id="CHEBI:15379"/>
        <dbReference type="ChEBI" id="CHEBI:57783"/>
        <dbReference type="ChEBI" id="CHEBI:57959"/>
        <dbReference type="ChEBI" id="CHEBI:58125"/>
        <dbReference type="ChEBI" id="CHEBI:58349"/>
        <dbReference type="EC" id="1.14.13.9"/>
    </reaction>
</comment>
<dbReference type="EC" id="1.14.13.9" evidence="10"/>
<dbReference type="GO" id="GO:0019805">
    <property type="term" value="P:quinolinate biosynthetic process"/>
    <property type="evidence" value="ECO:0007669"/>
    <property type="project" value="UniProtKB-UniRule"/>
</dbReference>
<keyword evidence="2 10" id="KW-0285">Flavoprotein</keyword>
<keyword evidence="11" id="KW-1133">Transmembrane helix</keyword>
<dbReference type="OrthoDB" id="10053569at2759"/>
<dbReference type="InterPro" id="IPR027545">
    <property type="entry name" value="Kynurenine_monooxygenase"/>
</dbReference>
<comment type="cofactor">
    <cofactor evidence="1 10">
        <name>FAD</name>
        <dbReference type="ChEBI" id="CHEBI:57692"/>
    </cofactor>
</comment>
<evidence type="ECO:0000313" key="13">
    <source>
        <dbReference type="EMBL" id="KZO89939.1"/>
    </source>
</evidence>
<dbReference type="GO" id="GO:0006569">
    <property type="term" value="P:L-tryptophan catabolic process"/>
    <property type="evidence" value="ECO:0007669"/>
    <property type="project" value="UniProtKB-UniRule"/>
</dbReference>
<keyword evidence="3 10" id="KW-0662">Pyridine nucleotide biosynthesis</keyword>
<keyword evidence="10 11" id="KW-0472">Membrane</keyword>
<dbReference type="Gene3D" id="3.50.50.60">
    <property type="entry name" value="FAD/NAD(P)-binding domain"/>
    <property type="match status" value="1"/>
</dbReference>
<dbReference type="PRINTS" id="PR00420">
    <property type="entry name" value="RNGMNOXGNASE"/>
</dbReference>
<dbReference type="InterPro" id="IPR036188">
    <property type="entry name" value="FAD/NAD-bd_sf"/>
</dbReference>
<dbReference type="UniPathway" id="UPA00253">
    <property type="reaction ID" value="UER00328"/>
</dbReference>
<keyword evidence="6 10" id="KW-0560">Oxidoreductase</keyword>
<evidence type="ECO:0000256" key="6">
    <source>
        <dbReference type="ARBA" id="ARBA00023002"/>
    </source>
</evidence>
<protein>
    <recommendedName>
        <fullName evidence="10">Kynurenine 3-monooxygenase</fullName>
        <ecNumber evidence="10">1.14.13.9</ecNumber>
    </recommendedName>
    <alternativeName>
        <fullName evidence="10">Biosynthesis of nicotinic acid protein 4</fullName>
    </alternativeName>
    <alternativeName>
        <fullName evidence="10">Kynurenine 3-hydroxylase</fullName>
    </alternativeName>
</protein>
<evidence type="ECO:0000256" key="4">
    <source>
        <dbReference type="ARBA" id="ARBA00022827"/>
    </source>
</evidence>
<dbReference type="Proteomes" id="UP000076738">
    <property type="component" value="Unassembled WGS sequence"/>
</dbReference>
<dbReference type="GO" id="GO:0070189">
    <property type="term" value="P:kynurenine metabolic process"/>
    <property type="evidence" value="ECO:0007669"/>
    <property type="project" value="TreeGrafter"/>
</dbReference>
<dbReference type="GO" id="GO:0043420">
    <property type="term" value="P:anthranilate metabolic process"/>
    <property type="evidence" value="ECO:0007669"/>
    <property type="project" value="UniProtKB-UniRule"/>
</dbReference>
<evidence type="ECO:0000259" key="12">
    <source>
        <dbReference type="Pfam" id="PF01494"/>
    </source>
</evidence>
<dbReference type="EMBL" id="KV417358">
    <property type="protein sequence ID" value="KZO89939.1"/>
    <property type="molecule type" value="Genomic_DNA"/>
</dbReference>
<gene>
    <name evidence="10" type="primary">BNA4</name>
    <name evidence="13" type="ORF">CALVIDRAFT_569492</name>
</gene>
<name>A0A167FX54_CALVF</name>
<dbReference type="InterPro" id="IPR002938">
    <property type="entry name" value="FAD-bd"/>
</dbReference>
<comment type="pathway">
    <text evidence="10">Cofactor biosynthesis; NAD(+) biosynthesis; quinolinate from L-kynurenine: step 1/3.</text>
</comment>
<feature type="transmembrane region" description="Helical" evidence="11">
    <location>
        <begin position="466"/>
        <end position="485"/>
    </location>
</feature>
<dbReference type="Pfam" id="PF01494">
    <property type="entry name" value="FAD_binding_3"/>
    <property type="match status" value="1"/>
</dbReference>
<evidence type="ECO:0000256" key="5">
    <source>
        <dbReference type="ARBA" id="ARBA00022857"/>
    </source>
</evidence>
<proteinExistence type="inferred from homology"/>
<evidence type="ECO:0000256" key="3">
    <source>
        <dbReference type="ARBA" id="ARBA00022642"/>
    </source>
</evidence>
<dbReference type="PANTHER" id="PTHR46028">
    <property type="entry name" value="KYNURENINE 3-MONOOXYGENASE"/>
    <property type="match status" value="1"/>
</dbReference>
<keyword evidence="10" id="KW-1000">Mitochondrion outer membrane</keyword>
<reference evidence="13 14" key="1">
    <citation type="journal article" date="2016" name="Mol. Biol. Evol.">
        <title>Comparative Genomics of Early-Diverging Mushroom-Forming Fungi Provides Insights into the Origins of Lignocellulose Decay Capabilities.</title>
        <authorList>
            <person name="Nagy L.G."/>
            <person name="Riley R."/>
            <person name="Tritt A."/>
            <person name="Adam C."/>
            <person name="Daum C."/>
            <person name="Floudas D."/>
            <person name="Sun H."/>
            <person name="Yadav J.S."/>
            <person name="Pangilinan J."/>
            <person name="Larsson K.H."/>
            <person name="Matsuura K."/>
            <person name="Barry K."/>
            <person name="Labutti K."/>
            <person name="Kuo R."/>
            <person name="Ohm R.A."/>
            <person name="Bhattacharya S.S."/>
            <person name="Shirouzu T."/>
            <person name="Yoshinaga Y."/>
            <person name="Martin F.M."/>
            <person name="Grigoriev I.V."/>
            <person name="Hibbett D.S."/>
        </authorList>
    </citation>
    <scope>NUCLEOTIDE SEQUENCE [LARGE SCALE GENOMIC DNA]</scope>
    <source>
        <strain evidence="13 14">TUFC12733</strain>
    </source>
</reference>
<evidence type="ECO:0000256" key="1">
    <source>
        <dbReference type="ARBA" id="ARBA00001974"/>
    </source>
</evidence>
<dbReference type="HAMAP" id="MF_01971">
    <property type="entry name" value="Kynurenine_monooxygenase"/>
    <property type="match status" value="1"/>
</dbReference>
<keyword evidence="7 10" id="KW-0503">Monooxygenase</keyword>
<evidence type="ECO:0000256" key="2">
    <source>
        <dbReference type="ARBA" id="ARBA00022630"/>
    </source>
</evidence>
<keyword evidence="8 10" id="KW-0496">Mitochondrion</keyword>
<comment type="similarity">
    <text evidence="10">Belongs to the aromatic-ring hydroxylase family. KMO subfamily.</text>
</comment>
<dbReference type="GO" id="GO:0005741">
    <property type="term" value="C:mitochondrial outer membrane"/>
    <property type="evidence" value="ECO:0007669"/>
    <property type="project" value="UniProtKB-SubCell"/>
</dbReference>
<dbReference type="FunFam" id="3.50.50.60:FF:000129">
    <property type="entry name" value="Kynurenine 3-monooxygenase"/>
    <property type="match status" value="1"/>
</dbReference>
<sequence>MSDSTRRVLIVGAGPVGCLTALSFAKMGWQVDLYEARPDIRLADPTAMAHRSVNLAISSRGITAMEVIDPGMTARLLEGAIPMKGRMIHTRDGKQESQLYDRHGQHLNSMGRGLLNQVLLEELSHYSTVNLHFEHKLIALDFDHKSAIFKPSDSDSFEVTFDLCIGTDGSYSLVRRQMMRVVRMDFHQEYIPHDYVELHMAPGVDKDGQPTFRIDPNHLHIWPRSAFMLIALPNKDKSFTCTLYAPTAELDTLKTREQVSAWFDRQFPDAVELIGREAMLDDFERNPRSSLMSVKAYPYHHKDRAVIIGDAAHAMVPFYGQGLNCGFEDVRVLTTLFKSFAVEAMPLKGDEDDKLARALEEYSRVRRDDLLAISDLAMYNYLEMRHHVTTPLYRFRRVVDGLLSSLAPFVSGSSVTEVLSRVPFPAKAARGWLPLYTMVTFRPDINYATAKRRAERQTRTLDFCGYLAGATAMGATALGLWRLALANGVLPRK</sequence>
<keyword evidence="11" id="KW-0812">Transmembrane</keyword>
<dbReference type="PANTHER" id="PTHR46028:SF2">
    <property type="entry name" value="KYNURENINE 3-MONOOXYGENASE"/>
    <property type="match status" value="1"/>
</dbReference>
<evidence type="ECO:0000256" key="7">
    <source>
        <dbReference type="ARBA" id="ARBA00023033"/>
    </source>
</evidence>
<dbReference type="GO" id="GO:0071949">
    <property type="term" value="F:FAD binding"/>
    <property type="evidence" value="ECO:0007669"/>
    <property type="project" value="InterPro"/>
</dbReference>
<evidence type="ECO:0000256" key="11">
    <source>
        <dbReference type="SAM" id="Phobius"/>
    </source>
</evidence>
<dbReference type="GO" id="GO:0004502">
    <property type="term" value="F:kynurenine 3-monooxygenase activity"/>
    <property type="evidence" value="ECO:0007669"/>
    <property type="project" value="UniProtKB-UniRule"/>
</dbReference>
<feature type="domain" description="FAD-binding" evidence="12">
    <location>
        <begin position="7"/>
        <end position="354"/>
    </location>
</feature>